<keyword evidence="4 10" id="KW-0349">Heme</keyword>
<dbReference type="Proteomes" id="UP001140949">
    <property type="component" value="Unassembled WGS sequence"/>
</dbReference>
<evidence type="ECO:0000256" key="6">
    <source>
        <dbReference type="ARBA" id="ARBA00023002"/>
    </source>
</evidence>
<keyword evidence="9 12" id="KW-0472">Membrane</keyword>
<evidence type="ECO:0000256" key="1">
    <source>
        <dbReference type="ARBA" id="ARBA00001971"/>
    </source>
</evidence>
<reference evidence="13" key="2">
    <citation type="submission" date="2023-04" db="EMBL/GenBank/DDBJ databases">
        <authorList>
            <person name="Bruccoleri R.E."/>
            <person name="Oakeley E.J."/>
            <person name="Faust A.-M."/>
            <person name="Dessus-Babus S."/>
            <person name="Altorfer M."/>
            <person name="Burckhardt D."/>
            <person name="Oertli M."/>
            <person name="Naumann U."/>
            <person name="Petersen F."/>
            <person name="Wong J."/>
        </authorList>
    </citation>
    <scope>NUCLEOTIDE SEQUENCE</scope>
    <source>
        <strain evidence="13">GSM-AAB239-AS_SAM_17_03QT</strain>
        <tissue evidence="13">Leaf</tissue>
    </source>
</reference>
<feature type="transmembrane region" description="Helical" evidence="12">
    <location>
        <begin position="6"/>
        <end position="27"/>
    </location>
</feature>
<proteinExistence type="inferred from homology"/>
<comment type="cofactor">
    <cofactor evidence="1 10">
        <name>heme</name>
        <dbReference type="ChEBI" id="CHEBI:30413"/>
    </cofactor>
</comment>
<dbReference type="InterPro" id="IPR001128">
    <property type="entry name" value="Cyt_P450"/>
</dbReference>
<keyword evidence="8 11" id="KW-0503">Monooxygenase</keyword>
<gene>
    <name evidence="13" type="ORF">M6B38_235905</name>
</gene>
<dbReference type="InterPro" id="IPR036396">
    <property type="entry name" value="Cyt_P450_sf"/>
</dbReference>
<keyword evidence="6 11" id="KW-0560">Oxidoreductase</keyword>
<dbReference type="Gene3D" id="1.10.630.10">
    <property type="entry name" value="Cytochrome P450"/>
    <property type="match status" value="1"/>
</dbReference>
<reference evidence="13" key="1">
    <citation type="journal article" date="2023" name="GigaByte">
        <title>Genome assembly of the bearded iris, Iris pallida Lam.</title>
        <authorList>
            <person name="Bruccoleri R.E."/>
            <person name="Oakeley E.J."/>
            <person name="Faust A.M.E."/>
            <person name="Altorfer M."/>
            <person name="Dessus-Babus S."/>
            <person name="Burckhardt D."/>
            <person name="Oertli M."/>
            <person name="Naumann U."/>
            <person name="Petersen F."/>
            <person name="Wong J."/>
        </authorList>
    </citation>
    <scope>NUCLEOTIDE SEQUENCE</scope>
    <source>
        <strain evidence="13">GSM-AAB239-AS_SAM_17_03QT</strain>
    </source>
</reference>
<evidence type="ECO:0000256" key="9">
    <source>
        <dbReference type="ARBA" id="ARBA00023136"/>
    </source>
</evidence>
<evidence type="ECO:0000256" key="10">
    <source>
        <dbReference type="PIRSR" id="PIRSR602401-1"/>
    </source>
</evidence>
<comment type="subcellular location">
    <subcellularLocation>
        <location evidence="2">Membrane</location>
    </subcellularLocation>
</comment>
<dbReference type="EMBL" id="JANAVB010043017">
    <property type="protein sequence ID" value="KAJ6793392.1"/>
    <property type="molecule type" value="Genomic_DNA"/>
</dbReference>
<dbReference type="PRINTS" id="PR00463">
    <property type="entry name" value="EP450I"/>
</dbReference>
<keyword evidence="12" id="KW-0812">Transmembrane</keyword>
<evidence type="ECO:0000256" key="4">
    <source>
        <dbReference type="ARBA" id="ARBA00022617"/>
    </source>
</evidence>
<dbReference type="PRINTS" id="PR00385">
    <property type="entry name" value="P450"/>
</dbReference>
<dbReference type="FunFam" id="1.10.630.10:FF:000011">
    <property type="entry name" value="Cytochrome P450 83B1"/>
    <property type="match status" value="1"/>
</dbReference>
<dbReference type="InterPro" id="IPR017972">
    <property type="entry name" value="Cyt_P450_CS"/>
</dbReference>
<keyword evidence="5 10" id="KW-0479">Metal-binding</keyword>
<evidence type="ECO:0000256" key="7">
    <source>
        <dbReference type="ARBA" id="ARBA00023004"/>
    </source>
</evidence>
<dbReference type="AlphaFoldDB" id="A0AAX6DNI0"/>
<dbReference type="CDD" id="cd11072">
    <property type="entry name" value="CYP71-like"/>
    <property type="match status" value="1"/>
</dbReference>
<dbReference type="PROSITE" id="PS00086">
    <property type="entry name" value="CYTOCHROME_P450"/>
    <property type="match status" value="1"/>
</dbReference>
<accession>A0AAX6DNI0</accession>
<evidence type="ECO:0000256" key="8">
    <source>
        <dbReference type="ARBA" id="ARBA00023033"/>
    </source>
</evidence>
<keyword evidence="12" id="KW-1133">Transmembrane helix</keyword>
<sequence length="518" mass="58628">MAAAAAWLMVTVFLGGAGVLWWLLSLVMDGSGRKRLPLPPGPRPLPIVGNMHLVGPLPHLDMLELSKRYGPLMHLQLGAIHTIVVSSPEMAEQFLKTHDANFANRINSEAFRQFSYNGKTFSFADSGPFWRETRRLCFTHLFSQQRIAAFRPVRREELDLVVRSIEEAAEARSAVNLSTALGTLTANMGSRIILGKKFQGEGKEVAEFWKNTRELLTLLGTFNLNDYIPLLRPFDIQGIRKRVKAVHKIFDEFMDRMIDEHLDKKNDHHQEDEKDFIDIMIGLMHSNELVDGHPVDRTIVKAIALDMLEVFMDTLRTPVEWAFSELLRNPRVMKKVQEELKAVVGLHRQVEESDIPKLEYLTLCVKESLRLHPQLAFVIHRGKDECEVGGYRIPENSTVMINIWKIGRDPTVWPNADEYLPERFIDNGVDTRGNDFRFLSFGSGRRICIGMNLAMVMVPLVLGQLAHGFDWELTGGIKPTELDMNVAFGLTMPRAVELVAVPTKRLHPTPTPTPTATA</sequence>
<feature type="binding site" description="axial binding residue" evidence="10">
    <location>
        <position position="448"/>
    </location>
    <ligand>
        <name>heme</name>
        <dbReference type="ChEBI" id="CHEBI:30413"/>
    </ligand>
    <ligandPart>
        <name>Fe</name>
        <dbReference type="ChEBI" id="CHEBI:18248"/>
    </ligandPart>
</feature>
<dbReference type="GO" id="GO:0020037">
    <property type="term" value="F:heme binding"/>
    <property type="evidence" value="ECO:0007669"/>
    <property type="project" value="InterPro"/>
</dbReference>
<protein>
    <submittedName>
        <fullName evidence="13">Cytochrome P450 CYP736A12-like</fullName>
    </submittedName>
</protein>
<dbReference type="InterPro" id="IPR002401">
    <property type="entry name" value="Cyt_P450_E_grp-I"/>
</dbReference>
<dbReference type="GO" id="GO:0016705">
    <property type="term" value="F:oxidoreductase activity, acting on paired donors, with incorporation or reduction of molecular oxygen"/>
    <property type="evidence" value="ECO:0007669"/>
    <property type="project" value="InterPro"/>
</dbReference>
<dbReference type="GO" id="GO:0004497">
    <property type="term" value="F:monooxygenase activity"/>
    <property type="evidence" value="ECO:0007669"/>
    <property type="project" value="UniProtKB-KW"/>
</dbReference>
<keyword evidence="7 10" id="KW-0408">Iron</keyword>
<dbReference type="SUPFAM" id="SSF48264">
    <property type="entry name" value="Cytochrome P450"/>
    <property type="match status" value="1"/>
</dbReference>
<dbReference type="GO" id="GO:0005506">
    <property type="term" value="F:iron ion binding"/>
    <property type="evidence" value="ECO:0007669"/>
    <property type="project" value="InterPro"/>
</dbReference>
<dbReference type="PANTHER" id="PTHR47943:SF2">
    <property type="entry name" value="CYTOCHROME P450"/>
    <property type="match status" value="1"/>
</dbReference>
<evidence type="ECO:0000313" key="14">
    <source>
        <dbReference type="Proteomes" id="UP001140949"/>
    </source>
</evidence>
<organism evidence="13 14">
    <name type="scientific">Iris pallida</name>
    <name type="common">Sweet iris</name>
    <dbReference type="NCBI Taxonomy" id="29817"/>
    <lineage>
        <taxon>Eukaryota</taxon>
        <taxon>Viridiplantae</taxon>
        <taxon>Streptophyta</taxon>
        <taxon>Embryophyta</taxon>
        <taxon>Tracheophyta</taxon>
        <taxon>Spermatophyta</taxon>
        <taxon>Magnoliopsida</taxon>
        <taxon>Liliopsida</taxon>
        <taxon>Asparagales</taxon>
        <taxon>Iridaceae</taxon>
        <taxon>Iridoideae</taxon>
        <taxon>Irideae</taxon>
        <taxon>Iris</taxon>
    </lineage>
</organism>
<evidence type="ECO:0000256" key="5">
    <source>
        <dbReference type="ARBA" id="ARBA00022723"/>
    </source>
</evidence>
<evidence type="ECO:0000256" key="11">
    <source>
        <dbReference type="RuleBase" id="RU000461"/>
    </source>
</evidence>
<dbReference type="GO" id="GO:0016020">
    <property type="term" value="C:membrane"/>
    <property type="evidence" value="ECO:0007669"/>
    <property type="project" value="UniProtKB-SubCell"/>
</dbReference>
<dbReference type="PANTHER" id="PTHR47943">
    <property type="entry name" value="CYTOCHROME P450 93A3-LIKE"/>
    <property type="match status" value="1"/>
</dbReference>
<keyword evidence="14" id="KW-1185">Reference proteome</keyword>
<dbReference type="Pfam" id="PF00067">
    <property type="entry name" value="p450"/>
    <property type="match status" value="1"/>
</dbReference>
<evidence type="ECO:0000256" key="3">
    <source>
        <dbReference type="ARBA" id="ARBA00010617"/>
    </source>
</evidence>
<name>A0AAX6DNI0_IRIPA</name>
<comment type="caution">
    <text evidence="13">The sequence shown here is derived from an EMBL/GenBank/DDBJ whole genome shotgun (WGS) entry which is preliminary data.</text>
</comment>
<comment type="similarity">
    <text evidence="3 11">Belongs to the cytochrome P450 family.</text>
</comment>
<evidence type="ECO:0000313" key="13">
    <source>
        <dbReference type="EMBL" id="KAJ6793392.1"/>
    </source>
</evidence>
<evidence type="ECO:0000256" key="2">
    <source>
        <dbReference type="ARBA" id="ARBA00004370"/>
    </source>
</evidence>
<evidence type="ECO:0000256" key="12">
    <source>
        <dbReference type="SAM" id="Phobius"/>
    </source>
</evidence>